<feature type="region of interest" description="Disordered" evidence="7">
    <location>
        <begin position="730"/>
        <end position="792"/>
    </location>
</feature>
<feature type="compositionally biased region" description="Low complexity" evidence="7">
    <location>
        <begin position="209"/>
        <end position="223"/>
    </location>
</feature>
<proteinExistence type="predicted"/>
<dbReference type="PANTHER" id="PTHR15067:SF7">
    <property type="entry name" value="E3 UBIQUITIN-PROTEIN LIGASE DMA1-RELATED"/>
    <property type="match status" value="1"/>
</dbReference>
<feature type="compositionally biased region" description="Basic and acidic residues" evidence="7">
    <location>
        <begin position="594"/>
        <end position="609"/>
    </location>
</feature>
<evidence type="ECO:0000256" key="4">
    <source>
        <dbReference type="ARBA" id="ARBA00022786"/>
    </source>
</evidence>
<dbReference type="PROSITE" id="PS50089">
    <property type="entry name" value="ZF_RING_2"/>
    <property type="match status" value="1"/>
</dbReference>
<name>A0A316V1F1_9BASI</name>
<evidence type="ECO:0008006" key="12">
    <source>
        <dbReference type="Google" id="ProtNLM"/>
    </source>
</evidence>
<dbReference type="GO" id="GO:0061630">
    <property type="term" value="F:ubiquitin protein ligase activity"/>
    <property type="evidence" value="ECO:0007669"/>
    <property type="project" value="TreeGrafter"/>
</dbReference>
<dbReference type="GO" id="GO:0006511">
    <property type="term" value="P:ubiquitin-dependent protein catabolic process"/>
    <property type="evidence" value="ECO:0007669"/>
    <property type="project" value="TreeGrafter"/>
</dbReference>
<feature type="region of interest" description="Disordered" evidence="7">
    <location>
        <begin position="335"/>
        <end position="357"/>
    </location>
</feature>
<evidence type="ECO:0000256" key="2">
    <source>
        <dbReference type="ARBA" id="ARBA00022723"/>
    </source>
</evidence>
<evidence type="ECO:0000256" key="3">
    <source>
        <dbReference type="ARBA" id="ARBA00022771"/>
    </source>
</evidence>
<dbReference type="InterPro" id="IPR013083">
    <property type="entry name" value="Znf_RING/FYVE/PHD"/>
</dbReference>
<feature type="region of interest" description="Disordered" evidence="7">
    <location>
        <begin position="255"/>
        <end position="275"/>
    </location>
</feature>
<dbReference type="FunFam" id="2.60.200.20:FF:000044">
    <property type="entry name" value="Chromosome 8, whole genome shotgun sequence"/>
    <property type="match status" value="1"/>
</dbReference>
<dbReference type="SUPFAM" id="SSF57850">
    <property type="entry name" value="RING/U-box"/>
    <property type="match status" value="1"/>
</dbReference>
<dbReference type="OrthoDB" id="687730at2759"/>
<dbReference type="RefSeq" id="XP_025364625.1">
    <property type="nucleotide sequence ID" value="XM_025504888.1"/>
</dbReference>
<feature type="compositionally biased region" description="Acidic residues" evidence="7">
    <location>
        <begin position="951"/>
        <end position="961"/>
    </location>
</feature>
<gene>
    <name evidence="10" type="ORF">BDZ90DRAFT_229051</name>
</gene>
<feature type="compositionally biased region" description="Low complexity" evidence="7">
    <location>
        <begin position="986"/>
        <end position="999"/>
    </location>
</feature>
<dbReference type="InterPro" id="IPR001841">
    <property type="entry name" value="Znf_RING"/>
</dbReference>
<feature type="compositionally biased region" description="Polar residues" evidence="7">
    <location>
        <begin position="634"/>
        <end position="661"/>
    </location>
</feature>
<feature type="compositionally biased region" description="Low complexity" evidence="7">
    <location>
        <begin position="110"/>
        <end position="119"/>
    </location>
</feature>
<feature type="region of interest" description="Disordered" evidence="7">
    <location>
        <begin position="593"/>
        <end position="661"/>
    </location>
</feature>
<feature type="compositionally biased region" description="Polar residues" evidence="7">
    <location>
        <begin position="169"/>
        <end position="208"/>
    </location>
</feature>
<evidence type="ECO:0000259" key="8">
    <source>
        <dbReference type="PROSITE" id="PS50006"/>
    </source>
</evidence>
<feature type="domain" description="RING-type" evidence="9">
    <location>
        <begin position="517"/>
        <end position="561"/>
    </location>
</feature>
<dbReference type="SUPFAM" id="SSF49879">
    <property type="entry name" value="SMAD/FHA domain"/>
    <property type="match status" value="1"/>
</dbReference>
<dbReference type="InterPro" id="IPR008984">
    <property type="entry name" value="SMAD_FHA_dom_sf"/>
</dbReference>
<protein>
    <recommendedName>
        <fullName evidence="12">SMAD/FHA domain-containing protein</fullName>
    </recommendedName>
</protein>
<feature type="domain" description="FHA" evidence="8">
    <location>
        <begin position="359"/>
        <end position="406"/>
    </location>
</feature>
<feature type="compositionally biased region" description="Low complexity" evidence="7">
    <location>
        <begin position="255"/>
        <end position="265"/>
    </location>
</feature>
<dbReference type="SMART" id="SM00184">
    <property type="entry name" value="RING"/>
    <property type="match status" value="1"/>
</dbReference>
<keyword evidence="5" id="KW-0862">Zinc</keyword>
<evidence type="ECO:0000256" key="5">
    <source>
        <dbReference type="ARBA" id="ARBA00022833"/>
    </source>
</evidence>
<feature type="compositionally biased region" description="Low complexity" evidence="7">
    <location>
        <begin position="840"/>
        <end position="856"/>
    </location>
</feature>
<dbReference type="Proteomes" id="UP000245884">
    <property type="component" value="Unassembled WGS sequence"/>
</dbReference>
<dbReference type="Gene3D" id="3.30.40.10">
    <property type="entry name" value="Zinc/RING finger domain, C3HC4 (zinc finger)"/>
    <property type="match status" value="1"/>
</dbReference>
<dbReference type="GO" id="GO:0016567">
    <property type="term" value="P:protein ubiquitination"/>
    <property type="evidence" value="ECO:0007669"/>
    <property type="project" value="TreeGrafter"/>
</dbReference>
<evidence type="ECO:0000259" key="9">
    <source>
        <dbReference type="PROSITE" id="PS50089"/>
    </source>
</evidence>
<dbReference type="AlphaFoldDB" id="A0A316V1F1"/>
<feature type="compositionally biased region" description="Polar residues" evidence="7">
    <location>
        <begin position="768"/>
        <end position="787"/>
    </location>
</feature>
<dbReference type="Pfam" id="PF00498">
    <property type="entry name" value="FHA"/>
    <property type="match status" value="1"/>
</dbReference>
<keyword evidence="11" id="KW-1185">Reference proteome</keyword>
<dbReference type="EMBL" id="KZ819662">
    <property type="protein sequence ID" value="PWN30013.1"/>
    <property type="molecule type" value="Genomic_DNA"/>
</dbReference>
<keyword evidence="4" id="KW-0833">Ubl conjugation pathway</keyword>
<dbReference type="CDD" id="cd16458">
    <property type="entry name" value="RING-H2_Dmap-like"/>
    <property type="match status" value="1"/>
</dbReference>
<dbReference type="PROSITE" id="PS50006">
    <property type="entry name" value="FHA_DOMAIN"/>
    <property type="match status" value="1"/>
</dbReference>
<dbReference type="SMART" id="SM00240">
    <property type="entry name" value="FHA"/>
    <property type="match status" value="1"/>
</dbReference>
<feature type="compositionally biased region" description="Gly residues" evidence="7">
    <location>
        <begin position="921"/>
        <end position="937"/>
    </location>
</feature>
<dbReference type="InterPro" id="IPR000253">
    <property type="entry name" value="FHA_dom"/>
</dbReference>
<dbReference type="GO" id="GO:0008270">
    <property type="term" value="F:zinc ion binding"/>
    <property type="evidence" value="ECO:0007669"/>
    <property type="project" value="UniProtKB-KW"/>
</dbReference>
<evidence type="ECO:0000313" key="10">
    <source>
        <dbReference type="EMBL" id="PWN30013.1"/>
    </source>
</evidence>
<dbReference type="GO" id="GO:0032153">
    <property type="term" value="C:cell division site"/>
    <property type="evidence" value="ECO:0007669"/>
    <property type="project" value="TreeGrafter"/>
</dbReference>
<accession>A0A316V1F1</accession>
<feature type="region of interest" description="Disordered" evidence="7">
    <location>
        <begin position="822"/>
        <end position="1012"/>
    </location>
</feature>
<dbReference type="GO" id="GO:0005829">
    <property type="term" value="C:cytosol"/>
    <property type="evidence" value="ECO:0007669"/>
    <property type="project" value="TreeGrafter"/>
</dbReference>
<feature type="compositionally biased region" description="Basic and acidic residues" evidence="7">
    <location>
        <begin position="974"/>
        <end position="985"/>
    </location>
</feature>
<keyword evidence="1" id="KW-0808">Transferase</keyword>
<reference evidence="10 11" key="1">
    <citation type="journal article" date="2018" name="Mol. Biol. Evol.">
        <title>Broad Genomic Sampling Reveals a Smut Pathogenic Ancestry of the Fungal Clade Ustilaginomycotina.</title>
        <authorList>
            <person name="Kijpornyongpan T."/>
            <person name="Mondo S.J."/>
            <person name="Barry K."/>
            <person name="Sandor L."/>
            <person name="Lee J."/>
            <person name="Lipzen A."/>
            <person name="Pangilinan J."/>
            <person name="LaButti K."/>
            <person name="Hainaut M."/>
            <person name="Henrissat B."/>
            <person name="Grigoriev I.V."/>
            <person name="Spatafora J.W."/>
            <person name="Aime M.C."/>
        </authorList>
    </citation>
    <scope>NUCLEOTIDE SEQUENCE [LARGE SCALE GENOMIC DNA]</scope>
    <source>
        <strain evidence="10 11">MCA 5214</strain>
    </source>
</reference>
<dbReference type="InterPro" id="IPR042823">
    <property type="entry name" value="Dma1/Dma2_RING-H2"/>
</dbReference>
<keyword evidence="3 6" id="KW-0863">Zinc-finger</keyword>
<dbReference type="GO" id="GO:0000151">
    <property type="term" value="C:ubiquitin ligase complex"/>
    <property type="evidence" value="ECO:0007669"/>
    <property type="project" value="TreeGrafter"/>
</dbReference>
<dbReference type="PANTHER" id="PTHR15067">
    <property type="entry name" value="E3 UBIQUITIN-PROTEIN LIGASE RNF8"/>
    <property type="match status" value="1"/>
</dbReference>
<dbReference type="Pfam" id="PF17123">
    <property type="entry name" value="zf-RING_11"/>
    <property type="match status" value="1"/>
</dbReference>
<feature type="region of interest" description="Disordered" evidence="7">
    <location>
        <begin position="1"/>
        <end position="234"/>
    </location>
</feature>
<evidence type="ECO:0000256" key="7">
    <source>
        <dbReference type="SAM" id="MobiDB-lite"/>
    </source>
</evidence>
<dbReference type="Gene3D" id="2.60.200.20">
    <property type="match status" value="1"/>
</dbReference>
<organism evidence="10 11">
    <name type="scientific">Jaminaea rosea</name>
    <dbReference type="NCBI Taxonomy" id="1569628"/>
    <lineage>
        <taxon>Eukaryota</taxon>
        <taxon>Fungi</taxon>
        <taxon>Dikarya</taxon>
        <taxon>Basidiomycota</taxon>
        <taxon>Ustilaginomycotina</taxon>
        <taxon>Exobasidiomycetes</taxon>
        <taxon>Microstromatales</taxon>
        <taxon>Microstromatales incertae sedis</taxon>
        <taxon>Jaminaea</taxon>
    </lineage>
</organism>
<sequence length="1012" mass="103591">MSRATTSGFADARPVTSRSSSNLSSSANSPPAGIAAGFFERHNPFTSRGNHRPHTSTAGSNTAAGLDEQQPSSPRRRTTLRPGLGLGRFSSSSSQLPLDTNASNRPHFPSSPGAAAGSSTEELVSPIEPTMHSMTRTHSGTGNGNSNGAGGARDREGGSAFGRMFRRYSQGQHGVPRSSSNAALDSQSAVRASAVTSQLPSSSVPNNVRSTASSSSRDISTASGALPSQPAETNAIDGLPGAIAAQGLPALDVTSSSSAAAAPSSNGTNPSPQAGVHRIRLVPHLEATRSLHFEPIERDLREGIPAVKIGRFTDRTPAPAPGEDVHATMNAAAATSTQPFGSGPGNRGGAVPSSAGGGGRIDSARIAFKSKVVSRGHAELWCEAGGKFFIKDTKSSSGTFLNHIRLSAPNVESRPFAVKDGDILQLGVDYQGGTEEIYRCVKIRVELNRGWQREANQFNINALRQLRALQGSPLPTPAAAISSPAKPSDAAGVVAAAAAAAGSSLPTNRQQVNVTDCCICLFSVTVCQALFIAPCSHVFHYKCIRPLLNLHHPGFSCPLCRTFADLEADVEQDEEWQDALLKEAEAAEMNRLGAKGEGETPAVDRHTDGPPELLVSSSQGHGSGGGDGSAGASRTNSPSAANPDTTAVSGLPNTPSVPSGLRQQLQLDRPVTAVGDDGAQDLADAMDRTAVIRGAGAPAGAADESQEVMRDPMDEDENVASSLHGNATRLVSTSPRHSTIDEESVEPQRSLDTDVVDVAAGQGRRGSQPINIRSSSGATAASPNDLSGFSPLEEARTPVNQHVLSVLAEAPPPRSVAARRFAAQNADAGSTGSGSGGMPSLGASSSSLLHVPPSSSGGVGSATPLDHIADERRGSAVSEDVGFQTPGEGNSVDHSHSAAAGSFFPAHQQQQSTASPRGRTSGSGGSGGSGTGSGNGSLGSHQASPSTAGDAEVDREDEILSEPEGSSRRAVGGKAEKQRRERSTDSRASSIGGAASSGRGKMKMFLKKAAGA</sequence>
<keyword evidence="2" id="KW-0479">Metal-binding</keyword>
<dbReference type="GeneID" id="37026711"/>
<feature type="compositionally biased region" description="Low complexity" evidence="7">
    <location>
        <begin position="17"/>
        <end position="32"/>
    </location>
</feature>
<evidence type="ECO:0000256" key="1">
    <source>
        <dbReference type="ARBA" id="ARBA00022679"/>
    </source>
</evidence>
<evidence type="ECO:0000256" key="6">
    <source>
        <dbReference type="PROSITE-ProRule" id="PRU00175"/>
    </source>
</evidence>
<evidence type="ECO:0000313" key="11">
    <source>
        <dbReference type="Proteomes" id="UP000245884"/>
    </source>
</evidence>
<dbReference type="STRING" id="1569628.A0A316V1F1"/>
<feature type="compositionally biased region" description="Low complexity" evidence="7">
    <location>
        <begin position="80"/>
        <end position="98"/>
    </location>
</feature>
<feature type="compositionally biased region" description="Gly residues" evidence="7">
    <location>
        <begin position="141"/>
        <end position="151"/>
    </location>
</feature>